<organism evidence="2 3">
    <name type="scientific">Alistipes finegoldii</name>
    <dbReference type="NCBI Taxonomy" id="214856"/>
    <lineage>
        <taxon>Bacteria</taxon>
        <taxon>Pseudomonadati</taxon>
        <taxon>Bacteroidota</taxon>
        <taxon>Bacteroidia</taxon>
        <taxon>Bacteroidales</taxon>
        <taxon>Rikenellaceae</taxon>
        <taxon>Alistipes</taxon>
    </lineage>
</organism>
<protein>
    <submittedName>
        <fullName evidence="2">Uncharacterized protein</fullName>
    </submittedName>
</protein>
<gene>
    <name evidence="2" type="ORF">CE91St16_23380</name>
</gene>
<reference evidence="2" key="1">
    <citation type="submission" date="2022-01" db="EMBL/GenBank/DDBJ databases">
        <title>Novel bile acid biosynthetic pathways are enriched in the microbiome of centenarians.</title>
        <authorList>
            <person name="Sato Y."/>
            <person name="Atarashi K."/>
            <person name="Plichta R.D."/>
            <person name="Arai Y."/>
            <person name="Sasajima S."/>
            <person name="Kearney M.S."/>
            <person name="Suda W."/>
            <person name="Takeshita K."/>
            <person name="Sasaki T."/>
            <person name="Okamoto S."/>
            <person name="Skelly N.A."/>
            <person name="Okamura Y."/>
            <person name="Vlamakis H."/>
            <person name="Li Y."/>
            <person name="Tanoue T."/>
            <person name="Takei H."/>
            <person name="Nittono H."/>
            <person name="Narushima S."/>
            <person name="Irie J."/>
            <person name="Itoh H."/>
            <person name="Moriya K."/>
            <person name="Sugiura Y."/>
            <person name="Suematsu M."/>
            <person name="Moritoki N."/>
            <person name="Shibata S."/>
            <person name="Littman R.D."/>
            <person name="Fischbach A.M."/>
            <person name="Uwamino Y."/>
            <person name="Inoue T."/>
            <person name="Honda A."/>
            <person name="Hattori M."/>
            <person name="Murai T."/>
            <person name="Xavier J.R."/>
            <person name="Hirose N."/>
            <person name="Honda K."/>
        </authorList>
    </citation>
    <scope>NUCLEOTIDE SEQUENCE</scope>
    <source>
        <strain evidence="2">CE91-St16</strain>
    </source>
</reference>
<sequence length="53" mass="5742">MTMKKQSMPYEAPELVQISVRVEKGFAVSSDIEPGTGGGELGGTRSLSYDDYE</sequence>
<accession>A0AA37KPK8</accession>
<evidence type="ECO:0000256" key="1">
    <source>
        <dbReference type="SAM" id="MobiDB-lite"/>
    </source>
</evidence>
<comment type="caution">
    <text evidence="2">The sequence shown here is derived from an EMBL/GenBank/DDBJ whole genome shotgun (WGS) entry which is preliminary data.</text>
</comment>
<feature type="region of interest" description="Disordered" evidence="1">
    <location>
        <begin position="29"/>
        <end position="53"/>
    </location>
</feature>
<dbReference type="EMBL" id="BQOL01000001">
    <property type="protein sequence ID" value="GKI19430.1"/>
    <property type="molecule type" value="Genomic_DNA"/>
</dbReference>
<evidence type="ECO:0000313" key="2">
    <source>
        <dbReference type="EMBL" id="GKI19430.1"/>
    </source>
</evidence>
<dbReference type="Proteomes" id="UP001055105">
    <property type="component" value="Unassembled WGS sequence"/>
</dbReference>
<name>A0AA37KPK8_9BACT</name>
<evidence type="ECO:0000313" key="3">
    <source>
        <dbReference type="Proteomes" id="UP001055105"/>
    </source>
</evidence>
<proteinExistence type="predicted"/>
<dbReference type="AlphaFoldDB" id="A0AA37KPK8"/>